<accession>A0A1S4EI28</accession>
<dbReference type="KEGG" id="dci:103514817"/>
<sequence>MNENRLPKKYFQTNVEGTRKQGSKGQKLKSGGEGDKKKEVGVKVKENLVKVVATWTTILLRMKRPNSTEHDTFVLSNLLHFLDNTEDLILLAETLDSLIDLFSDDDTDVLAKQVNLTGKLTANEPKLKSMIKSNKKTLDSEKLALVSTVQTNLHAFIQYKRQRVANVK</sequence>
<evidence type="ECO:0000259" key="2">
    <source>
        <dbReference type="Pfam" id="PF25567"/>
    </source>
</evidence>
<keyword evidence="3" id="KW-1185">Reference proteome</keyword>
<dbReference type="OMA" id="LTANEPK"/>
<organism evidence="3 4">
    <name type="scientific">Diaphorina citri</name>
    <name type="common">Asian citrus psyllid</name>
    <dbReference type="NCBI Taxonomy" id="121845"/>
    <lineage>
        <taxon>Eukaryota</taxon>
        <taxon>Metazoa</taxon>
        <taxon>Ecdysozoa</taxon>
        <taxon>Arthropoda</taxon>
        <taxon>Hexapoda</taxon>
        <taxon>Insecta</taxon>
        <taxon>Pterygota</taxon>
        <taxon>Neoptera</taxon>
        <taxon>Paraneoptera</taxon>
        <taxon>Hemiptera</taxon>
        <taxon>Sternorrhyncha</taxon>
        <taxon>Psylloidea</taxon>
        <taxon>Psyllidae</taxon>
        <taxon>Diaphorininae</taxon>
        <taxon>Diaphorina</taxon>
    </lineage>
</organism>
<dbReference type="InterPro" id="IPR057990">
    <property type="entry name" value="TPR_SYO1"/>
</dbReference>
<dbReference type="Proteomes" id="UP000079169">
    <property type="component" value="Unplaced"/>
</dbReference>
<proteinExistence type="predicted"/>
<feature type="domain" description="SYO1-like TPR repeats" evidence="2">
    <location>
        <begin position="42"/>
        <end position="163"/>
    </location>
</feature>
<dbReference type="RefSeq" id="XP_017301860.1">
    <property type="nucleotide sequence ID" value="XM_017446371.1"/>
</dbReference>
<dbReference type="PANTHER" id="PTHR13347:SF1">
    <property type="entry name" value="HEAT REPEAT-CONTAINING PROTEIN 3"/>
    <property type="match status" value="1"/>
</dbReference>
<evidence type="ECO:0000313" key="4">
    <source>
        <dbReference type="RefSeq" id="XP_017301860.1"/>
    </source>
</evidence>
<dbReference type="GO" id="GO:0042273">
    <property type="term" value="P:ribosomal large subunit biogenesis"/>
    <property type="evidence" value="ECO:0007669"/>
    <property type="project" value="TreeGrafter"/>
</dbReference>
<dbReference type="GeneID" id="103514817"/>
<dbReference type="GO" id="GO:0006606">
    <property type="term" value="P:protein import into nucleus"/>
    <property type="evidence" value="ECO:0007669"/>
    <property type="project" value="TreeGrafter"/>
</dbReference>
<dbReference type="PANTHER" id="PTHR13347">
    <property type="entry name" value="HEAT REPEAT-CONTAINING PROTEIN 3"/>
    <property type="match status" value="1"/>
</dbReference>
<evidence type="ECO:0000256" key="1">
    <source>
        <dbReference type="SAM" id="MobiDB-lite"/>
    </source>
</evidence>
<dbReference type="STRING" id="121845.A0A1S4EI28"/>
<dbReference type="PaxDb" id="121845-A0A1S4EI28"/>
<protein>
    <submittedName>
        <fullName evidence="4">Uncharacterized protein LOC103514817</fullName>
    </submittedName>
</protein>
<dbReference type="AlphaFoldDB" id="A0A1S4EI28"/>
<dbReference type="InterPro" id="IPR052616">
    <property type="entry name" value="SYO1-like"/>
</dbReference>
<name>A0A1S4EI28_DIACI</name>
<dbReference type="GO" id="GO:0051082">
    <property type="term" value="F:unfolded protein binding"/>
    <property type="evidence" value="ECO:0007669"/>
    <property type="project" value="TreeGrafter"/>
</dbReference>
<dbReference type="Pfam" id="PF25567">
    <property type="entry name" value="TPR_SYO1"/>
    <property type="match status" value="1"/>
</dbReference>
<feature type="region of interest" description="Disordered" evidence="1">
    <location>
        <begin position="1"/>
        <end position="37"/>
    </location>
</feature>
<evidence type="ECO:0000313" key="3">
    <source>
        <dbReference type="Proteomes" id="UP000079169"/>
    </source>
</evidence>
<dbReference type="Gene3D" id="1.25.10.10">
    <property type="entry name" value="Leucine-rich Repeat Variant"/>
    <property type="match status" value="1"/>
</dbReference>
<gene>
    <name evidence="4" type="primary">LOC103514817</name>
</gene>
<reference evidence="4" key="1">
    <citation type="submission" date="2025-08" db="UniProtKB">
        <authorList>
            <consortium name="RefSeq"/>
        </authorList>
    </citation>
    <scope>IDENTIFICATION</scope>
</reference>
<dbReference type="InterPro" id="IPR011989">
    <property type="entry name" value="ARM-like"/>
</dbReference>